<dbReference type="VEuPathDB" id="TriTrypDB:LPMP_303230"/>
<name>A0A088RZ12_LEIPA</name>
<dbReference type="RefSeq" id="XP_010701345.1">
    <property type="nucleotide sequence ID" value="XM_010703043.1"/>
</dbReference>
<evidence type="ECO:0000256" key="3">
    <source>
        <dbReference type="PROSITE-ProRule" id="PRU00023"/>
    </source>
</evidence>
<keyword evidence="6" id="KW-1185">Reference proteome</keyword>
<dbReference type="AlphaFoldDB" id="A0A088RZ12"/>
<dbReference type="OrthoDB" id="426293at2759"/>
<gene>
    <name evidence="5" type="ORF">LPMP_303230</name>
</gene>
<accession>A0A088RZ12</accession>
<feature type="repeat" description="ANK" evidence="3">
    <location>
        <begin position="85"/>
        <end position="117"/>
    </location>
</feature>
<dbReference type="SUPFAM" id="SSF48403">
    <property type="entry name" value="Ankyrin repeat"/>
    <property type="match status" value="1"/>
</dbReference>
<feature type="repeat" description="ANK" evidence="3">
    <location>
        <begin position="155"/>
        <end position="187"/>
    </location>
</feature>
<dbReference type="InterPro" id="IPR036770">
    <property type="entry name" value="Ankyrin_rpt-contain_sf"/>
</dbReference>
<dbReference type="PROSITE" id="PS50297">
    <property type="entry name" value="ANK_REP_REGION"/>
    <property type="match status" value="3"/>
</dbReference>
<proteinExistence type="predicted"/>
<evidence type="ECO:0000313" key="6">
    <source>
        <dbReference type="Proteomes" id="UP000063063"/>
    </source>
</evidence>
<dbReference type="PANTHER" id="PTHR24198">
    <property type="entry name" value="ANKYRIN REPEAT AND PROTEIN KINASE DOMAIN-CONTAINING PROTEIN"/>
    <property type="match status" value="1"/>
</dbReference>
<feature type="coiled-coil region" evidence="4">
    <location>
        <begin position="307"/>
        <end position="334"/>
    </location>
</feature>
<dbReference type="Gene3D" id="1.25.40.20">
    <property type="entry name" value="Ankyrin repeat-containing domain"/>
    <property type="match status" value="2"/>
</dbReference>
<dbReference type="SMART" id="SM00248">
    <property type="entry name" value="ANK"/>
    <property type="match status" value="7"/>
</dbReference>
<dbReference type="VEuPathDB" id="TriTrypDB:LPAL13_300037200"/>
<protein>
    <submittedName>
        <fullName evidence="5">Uncharacterized protein</fullName>
    </submittedName>
</protein>
<dbReference type="EMBL" id="CP009399">
    <property type="protein sequence ID" value="AIO00545.1"/>
    <property type="molecule type" value="Genomic_DNA"/>
</dbReference>
<dbReference type="InterPro" id="IPR002110">
    <property type="entry name" value="Ankyrin_rpt"/>
</dbReference>
<keyword evidence="2 3" id="KW-0040">ANK repeat</keyword>
<organism evidence="5 6">
    <name type="scientific">Leishmania panamensis</name>
    <dbReference type="NCBI Taxonomy" id="5679"/>
    <lineage>
        <taxon>Eukaryota</taxon>
        <taxon>Discoba</taxon>
        <taxon>Euglenozoa</taxon>
        <taxon>Kinetoplastea</taxon>
        <taxon>Metakinetoplastina</taxon>
        <taxon>Trypanosomatida</taxon>
        <taxon>Trypanosomatidae</taxon>
        <taxon>Leishmaniinae</taxon>
        <taxon>Leishmania</taxon>
        <taxon>Leishmania guyanensis species complex</taxon>
    </lineage>
</organism>
<evidence type="ECO:0000313" key="5">
    <source>
        <dbReference type="EMBL" id="AIO00545.1"/>
    </source>
</evidence>
<evidence type="ECO:0000256" key="4">
    <source>
        <dbReference type="SAM" id="Coils"/>
    </source>
</evidence>
<dbReference type="eggNOG" id="KOG4177">
    <property type="taxonomic scope" value="Eukaryota"/>
</dbReference>
<feature type="repeat" description="ANK" evidence="3">
    <location>
        <begin position="188"/>
        <end position="220"/>
    </location>
</feature>
<dbReference type="Proteomes" id="UP000063063">
    <property type="component" value="Chromosome 30"/>
</dbReference>
<sequence length="412" mass="46258">MDFGVIGGQQGPKALLDAVRQAVRDRNLETLRRLSKEFLTVDNNVEKCRDENGNTIAHLALDKNPATLEYVIEALHANVNATNAQGRTPLHEAVTQNYVACCEVLLTHGADDTIQSTTQSTPFHTAAACGSVECMEAILRHSDTPEVKVNELDRQRSSALHRCAFDGDVRVSRWLVEHGANIDVADSTDATPLLIAVRMSQTEAVEFLLKNGADCNWQDRQGNSCLHFCAVRCDVKIARLLLAAGANPRLLNEEYDSPLHIVAQHSRLDSGAWEEMVGLLLMAGCDPLQVNVSNKKPSDYVSRGMKRIFIKEDVERLLHRKAQLQEESDAELARAWEQCAQWKTKVLENISVRRLWEAAEDKRLAREKEERIRCANDARMTYDEMLTKCRFLEAEIQRKKGMLEKASVKSGR</sequence>
<keyword evidence="1" id="KW-0677">Repeat</keyword>
<evidence type="ECO:0000256" key="2">
    <source>
        <dbReference type="ARBA" id="ARBA00023043"/>
    </source>
</evidence>
<dbReference type="PANTHER" id="PTHR24198:SF165">
    <property type="entry name" value="ANKYRIN REPEAT-CONTAINING PROTEIN-RELATED"/>
    <property type="match status" value="1"/>
</dbReference>
<feature type="repeat" description="ANK" evidence="3">
    <location>
        <begin position="221"/>
        <end position="253"/>
    </location>
</feature>
<dbReference type="GeneID" id="22577376"/>
<evidence type="ECO:0000256" key="1">
    <source>
        <dbReference type="ARBA" id="ARBA00022737"/>
    </source>
</evidence>
<reference evidence="5 6" key="1">
    <citation type="journal article" date="2015" name="Sci. Rep.">
        <title>The genome of Leishmania panamensis: insights into genomics of the L. (Viannia) subgenus.</title>
        <authorList>
            <person name="Llanes A."/>
            <person name="Restrepo C.M."/>
            <person name="Vecchio G.D."/>
            <person name="Anguizola F.J."/>
            <person name="Lleonart R."/>
        </authorList>
    </citation>
    <scope>NUCLEOTIDE SEQUENCE [LARGE SCALE GENOMIC DNA]</scope>
    <source>
        <strain evidence="5 6">MHOM/PA/94/PSC-1</strain>
    </source>
</reference>
<dbReference type="Pfam" id="PF12796">
    <property type="entry name" value="Ank_2"/>
    <property type="match status" value="3"/>
</dbReference>
<dbReference type="KEGG" id="lpan:LPMP_303230"/>
<keyword evidence="4" id="KW-0175">Coiled coil</keyword>
<dbReference type="PROSITE" id="PS50088">
    <property type="entry name" value="ANK_REPEAT"/>
    <property type="match status" value="4"/>
</dbReference>